<dbReference type="EMBL" id="JAVRQU010000010">
    <property type="protein sequence ID" value="KAK5698163.1"/>
    <property type="molecule type" value="Genomic_DNA"/>
</dbReference>
<dbReference type="AlphaFoldDB" id="A0AAN8A1F5"/>
<sequence length="471" mass="53782">MKGSAVFLGLKDWASKALHPQLPLNARESQKLLTTLTGSFRKHLDEVHPPIAGKPQPRLGTVKNSNASPRTLHSSAALADKHLSSILTSPLLSKRSGCTSTADQEFANCKVELQKDTKDPISLLEEYDARGAATLPIALLCMTTFEKYLAGLSLDQKKKAVSETEPGRRTLMWLWRSELHQTAAFVDDLELMTLMTYALVRESLDEYLWQWLGLDMVLAHQWDSSRSQNAKREIFHRYRWKGRILRKMIEAKLQPPYGQKPDLNEVLDIFFRAISLRDLASKGDHMEYLPLNPAGGMIHMAVTRMRYQFGEVDPQRYDRFKDLTKAWLFGIGKDTGVRLNMAVMDLYHPTSTKISGLPMFQTLQELFSPAPSTDVEQLLAIFKFSGSQENHLWYLIMVLTVYRLQIQGYTEEAVWVRDNISEHFPRLDYHTHSNLQQFVNGTRWNGQQVDGQRPIEATNATTNRVPYPAFT</sequence>
<organism evidence="2 3">
    <name type="scientific">Elasticomyces elasticus</name>
    <dbReference type="NCBI Taxonomy" id="574655"/>
    <lineage>
        <taxon>Eukaryota</taxon>
        <taxon>Fungi</taxon>
        <taxon>Dikarya</taxon>
        <taxon>Ascomycota</taxon>
        <taxon>Pezizomycotina</taxon>
        <taxon>Dothideomycetes</taxon>
        <taxon>Dothideomycetidae</taxon>
        <taxon>Mycosphaerellales</taxon>
        <taxon>Teratosphaeriaceae</taxon>
        <taxon>Elasticomyces</taxon>
    </lineage>
</organism>
<protein>
    <submittedName>
        <fullName evidence="2">Uncharacterized protein</fullName>
    </submittedName>
</protein>
<accession>A0AAN8A1F5</accession>
<proteinExistence type="predicted"/>
<dbReference type="Proteomes" id="UP001310594">
    <property type="component" value="Unassembled WGS sequence"/>
</dbReference>
<comment type="caution">
    <text evidence="2">The sequence shown here is derived from an EMBL/GenBank/DDBJ whole genome shotgun (WGS) entry which is preliminary data.</text>
</comment>
<evidence type="ECO:0000313" key="2">
    <source>
        <dbReference type="EMBL" id="KAK5698163.1"/>
    </source>
</evidence>
<reference evidence="2" key="1">
    <citation type="submission" date="2023-08" db="EMBL/GenBank/DDBJ databases">
        <title>Black Yeasts Isolated from many extreme environments.</title>
        <authorList>
            <person name="Coleine C."/>
            <person name="Stajich J.E."/>
            <person name="Selbmann L."/>
        </authorList>
    </citation>
    <scope>NUCLEOTIDE SEQUENCE</scope>
    <source>
        <strain evidence="2">CCFEE 5810</strain>
    </source>
</reference>
<feature type="region of interest" description="Disordered" evidence="1">
    <location>
        <begin position="50"/>
        <end position="69"/>
    </location>
</feature>
<name>A0AAN8A1F5_9PEZI</name>
<evidence type="ECO:0000313" key="3">
    <source>
        <dbReference type="Proteomes" id="UP001310594"/>
    </source>
</evidence>
<evidence type="ECO:0000256" key="1">
    <source>
        <dbReference type="SAM" id="MobiDB-lite"/>
    </source>
</evidence>
<gene>
    <name evidence="2" type="ORF">LTR97_007124</name>
</gene>